<comment type="caution">
    <text evidence="2">The sequence shown here is derived from an EMBL/GenBank/DDBJ whole genome shotgun (WGS) entry which is preliminary data.</text>
</comment>
<keyword evidence="1" id="KW-1133">Transmembrane helix</keyword>
<dbReference type="EMBL" id="JBBKZV010000024">
    <property type="protein sequence ID" value="MEJ8825622.1"/>
    <property type="molecule type" value="Genomic_DNA"/>
</dbReference>
<evidence type="ECO:0000313" key="3">
    <source>
        <dbReference type="Proteomes" id="UP001363010"/>
    </source>
</evidence>
<evidence type="ECO:0000256" key="1">
    <source>
        <dbReference type="SAM" id="Phobius"/>
    </source>
</evidence>
<proteinExistence type="predicted"/>
<keyword evidence="1" id="KW-0812">Transmembrane</keyword>
<protein>
    <submittedName>
        <fullName evidence="2">Uncharacterized protein</fullName>
    </submittedName>
</protein>
<accession>A0ABU8W8C5</accession>
<gene>
    <name evidence="2" type="ORF">WKW80_26945</name>
</gene>
<evidence type="ECO:0000313" key="2">
    <source>
        <dbReference type="EMBL" id="MEJ8825622.1"/>
    </source>
</evidence>
<keyword evidence="3" id="KW-1185">Reference proteome</keyword>
<feature type="transmembrane region" description="Helical" evidence="1">
    <location>
        <begin position="6"/>
        <end position="25"/>
    </location>
</feature>
<keyword evidence="1" id="KW-0472">Membrane</keyword>
<organism evidence="2 3">
    <name type="scientific">Variovorax humicola</name>
    <dbReference type="NCBI Taxonomy" id="1769758"/>
    <lineage>
        <taxon>Bacteria</taxon>
        <taxon>Pseudomonadati</taxon>
        <taxon>Pseudomonadota</taxon>
        <taxon>Betaproteobacteria</taxon>
        <taxon>Burkholderiales</taxon>
        <taxon>Comamonadaceae</taxon>
        <taxon>Variovorax</taxon>
    </lineage>
</organism>
<sequence length="84" mass="9529">METVKAVFAGAAFVAGLLILFYTLFSYEDEEKKVKSWFDAAWIALKDKDQGIATRLGEFLRKLLNGLNRYLQDCMAQSWCLSGL</sequence>
<dbReference type="Proteomes" id="UP001363010">
    <property type="component" value="Unassembled WGS sequence"/>
</dbReference>
<reference evidence="2 3" key="1">
    <citation type="submission" date="2024-03" db="EMBL/GenBank/DDBJ databases">
        <title>Novel species of the genus Variovorax.</title>
        <authorList>
            <person name="Liu Q."/>
            <person name="Xin Y.-H."/>
        </authorList>
    </citation>
    <scope>NUCLEOTIDE SEQUENCE [LARGE SCALE GENOMIC DNA]</scope>
    <source>
        <strain evidence="2 3">KACC 18501</strain>
    </source>
</reference>
<name>A0ABU8W8C5_9BURK</name>
<dbReference type="RefSeq" id="WP_340366651.1">
    <property type="nucleotide sequence ID" value="NZ_JBBKZV010000024.1"/>
</dbReference>